<dbReference type="Gene3D" id="1.10.730.10">
    <property type="entry name" value="Isoleucyl-tRNA Synthetase, Domain 1"/>
    <property type="match status" value="1"/>
</dbReference>
<keyword evidence="11 15" id="KW-0648">Protein biosynthesis</keyword>
<dbReference type="EMBL" id="JAQQBR010000002">
    <property type="protein sequence ID" value="KAK0181683.1"/>
    <property type="molecule type" value="Genomic_DNA"/>
</dbReference>
<feature type="region of interest" description="Disordered" evidence="16">
    <location>
        <begin position="814"/>
        <end position="833"/>
    </location>
</feature>
<dbReference type="SMART" id="SM00991">
    <property type="entry name" value="WHEP-TRS"/>
    <property type="match status" value="2"/>
</dbReference>
<organism evidence="19 20">
    <name type="scientific">Microctonus hyperodae</name>
    <name type="common">Parasitoid wasp</name>
    <dbReference type="NCBI Taxonomy" id="165561"/>
    <lineage>
        <taxon>Eukaryota</taxon>
        <taxon>Metazoa</taxon>
        <taxon>Ecdysozoa</taxon>
        <taxon>Arthropoda</taxon>
        <taxon>Hexapoda</taxon>
        <taxon>Insecta</taxon>
        <taxon>Pterygota</taxon>
        <taxon>Neoptera</taxon>
        <taxon>Endopterygota</taxon>
        <taxon>Hymenoptera</taxon>
        <taxon>Apocrita</taxon>
        <taxon>Ichneumonoidea</taxon>
        <taxon>Braconidae</taxon>
        <taxon>Euphorinae</taxon>
        <taxon>Microctonus</taxon>
    </lineage>
</organism>
<dbReference type="InterPro" id="IPR036282">
    <property type="entry name" value="Glutathione-S-Trfase_C_sf"/>
</dbReference>
<dbReference type="Gene3D" id="2.20.28.20">
    <property type="entry name" value="Methionyl-tRNA synthetase, Zn-domain"/>
    <property type="match status" value="1"/>
</dbReference>
<keyword evidence="9 15" id="KW-0067">ATP-binding</keyword>
<evidence type="ECO:0000256" key="7">
    <source>
        <dbReference type="ARBA" id="ARBA00022598"/>
    </source>
</evidence>
<dbReference type="InterPro" id="IPR010987">
    <property type="entry name" value="Glutathione-S-Trfase_C-like"/>
</dbReference>
<dbReference type="InterPro" id="IPR015413">
    <property type="entry name" value="Methionyl/Leucyl_tRNA_Synth"/>
</dbReference>
<dbReference type="Gene3D" id="3.40.50.620">
    <property type="entry name" value="HUPs"/>
    <property type="match status" value="1"/>
</dbReference>
<dbReference type="GO" id="GO:0000049">
    <property type="term" value="F:tRNA binding"/>
    <property type="evidence" value="ECO:0007669"/>
    <property type="project" value="UniProtKB-KW"/>
</dbReference>
<evidence type="ECO:0000256" key="9">
    <source>
        <dbReference type="ARBA" id="ARBA00022840"/>
    </source>
</evidence>
<dbReference type="NCBIfam" id="TIGR00398">
    <property type="entry name" value="metG"/>
    <property type="match status" value="1"/>
</dbReference>
<dbReference type="InterPro" id="IPR009068">
    <property type="entry name" value="uS15_NS1_RNA-bd_sf"/>
</dbReference>
<evidence type="ECO:0000256" key="10">
    <source>
        <dbReference type="ARBA" id="ARBA00022884"/>
    </source>
</evidence>
<dbReference type="InterPro" id="IPR041598">
    <property type="entry name" value="MARS_N"/>
</dbReference>
<dbReference type="InterPro" id="IPR014729">
    <property type="entry name" value="Rossmann-like_a/b/a_fold"/>
</dbReference>
<comment type="caution">
    <text evidence="19">The sequence shown here is derived from an EMBL/GenBank/DDBJ whole genome shotgun (WGS) entry which is preliminary data.</text>
</comment>
<protein>
    <recommendedName>
        <fullName evidence="4">Methionine--tRNA ligase, cytoplasmic</fullName>
        <ecNumber evidence="3">6.1.1.10</ecNumber>
    </recommendedName>
    <alternativeName>
        <fullName evidence="13">Methionyl-tRNA synthetase</fullName>
    </alternativeName>
</protein>
<evidence type="ECO:0000256" key="14">
    <source>
        <dbReference type="ARBA" id="ARBA00047364"/>
    </source>
</evidence>
<dbReference type="SUPFAM" id="SSF47616">
    <property type="entry name" value="GST C-terminal domain-like"/>
    <property type="match status" value="1"/>
</dbReference>
<dbReference type="InterPro" id="IPR009080">
    <property type="entry name" value="tRNAsynth_Ia_anticodon-bd"/>
</dbReference>
<dbReference type="SUPFAM" id="SSF57770">
    <property type="entry name" value="Methionyl-tRNA synthetase (MetRS), Zn-domain"/>
    <property type="match status" value="1"/>
</dbReference>
<dbReference type="CDD" id="cd00814">
    <property type="entry name" value="MetRS_core"/>
    <property type="match status" value="1"/>
</dbReference>
<evidence type="ECO:0000256" key="11">
    <source>
        <dbReference type="ARBA" id="ARBA00022917"/>
    </source>
</evidence>
<dbReference type="InterPro" id="IPR023458">
    <property type="entry name" value="Met-tRNA_ligase_1"/>
</dbReference>
<dbReference type="Gene3D" id="1.20.1050.10">
    <property type="match status" value="1"/>
</dbReference>
<dbReference type="PROSITE" id="PS00178">
    <property type="entry name" value="AA_TRNA_LIGASE_I"/>
    <property type="match status" value="1"/>
</dbReference>
<dbReference type="Pfam" id="PF18485">
    <property type="entry name" value="GST_N_5"/>
    <property type="match status" value="1"/>
</dbReference>
<feature type="domain" description="GST C-terminal" evidence="17">
    <location>
        <begin position="66"/>
        <end position="186"/>
    </location>
</feature>
<dbReference type="FunFam" id="2.20.28.20:FF:000001">
    <property type="entry name" value="Methionine--tRNA ligase"/>
    <property type="match status" value="1"/>
</dbReference>
<keyword evidence="12 15" id="KW-0030">Aminoacyl-tRNA synthetase</keyword>
<evidence type="ECO:0000313" key="19">
    <source>
        <dbReference type="EMBL" id="KAK0181683.1"/>
    </source>
</evidence>
<dbReference type="Pfam" id="PF09334">
    <property type="entry name" value="tRNA-synt_1g"/>
    <property type="match status" value="1"/>
</dbReference>
<comment type="similarity">
    <text evidence="2 15">Belongs to the class-I aminoacyl-tRNA synthetase family.</text>
</comment>
<evidence type="ECO:0000256" key="15">
    <source>
        <dbReference type="RuleBase" id="RU363039"/>
    </source>
</evidence>
<reference evidence="19" key="2">
    <citation type="submission" date="2023-03" db="EMBL/GenBank/DDBJ databases">
        <authorList>
            <person name="Inwood S.N."/>
            <person name="Skelly J.G."/>
            <person name="Guhlin J."/>
            <person name="Harrop T.W.R."/>
            <person name="Goldson S.G."/>
            <person name="Dearden P.K."/>
        </authorList>
    </citation>
    <scope>NUCLEOTIDE SEQUENCE</scope>
    <source>
        <strain evidence="19">Lincoln</strain>
        <tissue evidence="19">Whole body</tissue>
    </source>
</reference>
<evidence type="ECO:0000256" key="1">
    <source>
        <dbReference type="ARBA" id="ARBA00004496"/>
    </source>
</evidence>
<dbReference type="FunFam" id="1.10.730.10:FF:000031">
    <property type="entry name" value="Putative Methionyl-tRNA synthetase"/>
    <property type="match status" value="1"/>
</dbReference>
<dbReference type="InterPro" id="IPR033911">
    <property type="entry name" value="MetRS_core"/>
</dbReference>
<dbReference type="InterPro" id="IPR000738">
    <property type="entry name" value="WHEP-TRS_dom"/>
</dbReference>
<dbReference type="AlphaFoldDB" id="A0AA39G5E9"/>
<dbReference type="InterPro" id="IPR041872">
    <property type="entry name" value="Anticodon_Met"/>
</dbReference>
<feature type="compositionally biased region" description="Low complexity" evidence="16">
    <location>
        <begin position="819"/>
        <end position="831"/>
    </location>
</feature>
<dbReference type="GO" id="GO:0004825">
    <property type="term" value="F:methionine-tRNA ligase activity"/>
    <property type="evidence" value="ECO:0007669"/>
    <property type="project" value="UniProtKB-EC"/>
</dbReference>
<dbReference type="GO" id="GO:0006431">
    <property type="term" value="P:methionyl-tRNA aminoacylation"/>
    <property type="evidence" value="ECO:0007669"/>
    <property type="project" value="InterPro"/>
</dbReference>
<dbReference type="HAMAP" id="MF_00098">
    <property type="entry name" value="Met_tRNA_synth_type1"/>
    <property type="match status" value="1"/>
</dbReference>
<keyword evidence="8 15" id="KW-0547">Nucleotide-binding</keyword>
<evidence type="ECO:0000256" key="12">
    <source>
        <dbReference type="ARBA" id="ARBA00023146"/>
    </source>
</evidence>
<evidence type="ECO:0000256" key="6">
    <source>
        <dbReference type="ARBA" id="ARBA00022555"/>
    </source>
</evidence>
<dbReference type="SUPFAM" id="SSF47060">
    <property type="entry name" value="S15/NS1 RNA-binding domain"/>
    <property type="match status" value="2"/>
</dbReference>
<dbReference type="InterPro" id="IPR014758">
    <property type="entry name" value="Met-tRNA_synth"/>
</dbReference>
<evidence type="ECO:0000256" key="16">
    <source>
        <dbReference type="SAM" id="MobiDB-lite"/>
    </source>
</evidence>
<dbReference type="Pfam" id="PF00458">
    <property type="entry name" value="WHEP-TRS"/>
    <property type="match status" value="2"/>
</dbReference>
<evidence type="ECO:0000256" key="2">
    <source>
        <dbReference type="ARBA" id="ARBA00005594"/>
    </source>
</evidence>
<evidence type="ECO:0000256" key="13">
    <source>
        <dbReference type="ARBA" id="ARBA00030904"/>
    </source>
</evidence>
<proteinExistence type="inferred from homology"/>
<dbReference type="PROSITE" id="PS50405">
    <property type="entry name" value="GST_CTER"/>
    <property type="match status" value="1"/>
</dbReference>
<dbReference type="SUPFAM" id="SSF52374">
    <property type="entry name" value="Nucleotidylyl transferase"/>
    <property type="match status" value="1"/>
</dbReference>
<keyword evidence="5" id="KW-0963">Cytoplasm</keyword>
<evidence type="ECO:0000256" key="5">
    <source>
        <dbReference type="ARBA" id="ARBA00022490"/>
    </source>
</evidence>
<dbReference type="Gene3D" id="3.40.30.10">
    <property type="entry name" value="Glutaredoxin"/>
    <property type="match status" value="1"/>
</dbReference>
<evidence type="ECO:0000256" key="3">
    <source>
        <dbReference type="ARBA" id="ARBA00012838"/>
    </source>
</evidence>
<dbReference type="InterPro" id="IPR029038">
    <property type="entry name" value="MetRS_Zn"/>
</dbReference>
<comment type="catalytic activity">
    <reaction evidence="14">
        <text>tRNA(Met) + L-methionine + ATP = L-methionyl-tRNA(Met) + AMP + diphosphate</text>
        <dbReference type="Rhea" id="RHEA:13481"/>
        <dbReference type="Rhea" id="RHEA-COMP:9667"/>
        <dbReference type="Rhea" id="RHEA-COMP:9698"/>
        <dbReference type="ChEBI" id="CHEBI:30616"/>
        <dbReference type="ChEBI" id="CHEBI:33019"/>
        <dbReference type="ChEBI" id="CHEBI:57844"/>
        <dbReference type="ChEBI" id="CHEBI:78442"/>
        <dbReference type="ChEBI" id="CHEBI:78530"/>
        <dbReference type="ChEBI" id="CHEBI:456215"/>
        <dbReference type="EC" id="6.1.1.10"/>
    </reaction>
</comment>
<dbReference type="EC" id="6.1.1.10" evidence="3"/>
<keyword evidence="10" id="KW-0694">RNA-binding</keyword>
<dbReference type="SUPFAM" id="SSF47323">
    <property type="entry name" value="Anticodon-binding domain of a subclass of class I aminoacyl-tRNA synthetases"/>
    <property type="match status" value="1"/>
</dbReference>
<dbReference type="Proteomes" id="UP001168972">
    <property type="component" value="Unassembled WGS sequence"/>
</dbReference>
<reference evidence="19" key="1">
    <citation type="journal article" date="2023" name="bioRxiv">
        <title>Scaffold-level genome assemblies of two parasitoid biocontrol wasps reveal the parthenogenesis mechanism and an associated novel virus.</title>
        <authorList>
            <person name="Inwood S."/>
            <person name="Skelly J."/>
            <person name="Guhlin J."/>
            <person name="Harrop T."/>
            <person name="Goldson S."/>
            <person name="Dearden P."/>
        </authorList>
    </citation>
    <scope>NUCLEOTIDE SEQUENCE</scope>
    <source>
        <strain evidence="19">Lincoln</strain>
        <tissue evidence="19">Whole body</tissue>
    </source>
</reference>
<accession>A0AA39G5E9</accession>
<dbReference type="PRINTS" id="PR01041">
    <property type="entry name" value="TRNASYNTHMET"/>
</dbReference>
<evidence type="ECO:0000256" key="8">
    <source>
        <dbReference type="ARBA" id="ARBA00022741"/>
    </source>
</evidence>
<dbReference type="CDD" id="cd07957">
    <property type="entry name" value="Anticodon_Ia_Met"/>
    <property type="match status" value="1"/>
</dbReference>
<dbReference type="NCBIfam" id="NF001100">
    <property type="entry name" value="PRK00133.1"/>
    <property type="match status" value="1"/>
</dbReference>
<keyword evidence="6" id="KW-0820">tRNA-binding</keyword>
<sequence>MIVSTNESNPNALKLLIACKIAKNSDEINIVQVKPGILERLPTLTLSDGTSLFSTSAAIQYILPIEEEFDILVNKWIEWDITQLQPALISYGGSGSLDTSHKPRIWSLLTYLNQELKDKTYLINNNTIPSSADISIWCTLWCTIAMSEISKEISKEFPQVDRWLNHVAQLPVVQDSLKKFKIERGLKSIASIQAVSWFPMNSYTGGKSNKSVSNDENNGKDKEIDTVSIEEIELVKKNWSSRLSTSAEELSYPVLPKKGKRNILITSALPYVNNVPHLGNIIGCVLSADIFARYCRQRNYNTLYICGTDEYGTATEAKAFEEKMTPQTICDKYFNIHNDIYRWFSIGFDYFGRTTTPEQTQIVQDLFLAINSKGYVIKKSVDQLLCQSCDKFLADRFVEGTCPGCKYEDARGDQCDGCGHLINATELINPRCKVCNAMPIVKASTQFFLDLPKLQPKLREWSAISEKGWSSVAKAVARPWFRDELKERCITRDLKWGIPVPLDGYRDKVFYVWFDAPLGYISITKRYTKEYEQWWKPRDIEVNLYQFMAKDNVPFHSIMFPASLLAVDEGYTLVKHIMATEYLNYEDTKFSKSRGTGVFGSDARDTGIPSDVWRFYLAYIRPETQDSNFNWVDLAMKNNTELLNNFGNFVNRALMFAEKNFNLTIPEMAPRTEDYNLLALVQRELIQYNESLEISKMRDALRCVLAISKHGNQYMQSQQPWVKVKGSEEDKKAAGTVIGICCNIVCLLSSLISPFMPNTAREIRSQLGLDINVYGYISEFVALTLPAGHKIGKPSPLFARIEDAQVEILKTKYGGKQQTETSDTSKTATTKNETSIASLEEEISKQGLLVRELKAKQDKSVWAPQVKILLDLKKKLADLTEASNKSVNSATINTKKSESDSSPTKNGEQNINIAALNAEITKQGLLVRELKAKEAKSVWQPQVEILLKLKKELADLGGAITPNPGDKKSKKKK</sequence>
<dbReference type="PANTHER" id="PTHR45765">
    <property type="entry name" value="METHIONINE--TRNA LIGASE"/>
    <property type="match status" value="1"/>
</dbReference>
<gene>
    <name evidence="19" type="ORF">PV327_003948</name>
</gene>
<dbReference type="GO" id="GO:0005524">
    <property type="term" value="F:ATP binding"/>
    <property type="evidence" value="ECO:0007669"/>
    <property type="project" value="UniProtKB-KW"/>
</dbReference>
<evidence type="ECO:0000259" key="17">
    <source>
        <dbReference type="PROSITE" id="PS50405"/>
    </source>
</evidence>
<dbReference type="InterPro" id="IPR001412">
    <property type="entry name" value="aa-tRNA-synth_I_CS"/>
</dbReference>
<dbReference type="CDD" id="cd00939">
    <property type="entry name" value="MetRS_RNA"/>
    <property type="match status" value="1"/>
</dbReference>
<feature type="domain" description="WHEP-TRS" evidence="18">
    <location>
        <begin position="835"/>
        <end position="890"/>
    </location>
</feature>
<keyword evidence="20" id="KW-1185">Reference proteome</keyword>
<dbReference type="GO" id="GO:0005829">
    <property type="term" value="C:cytosol"/>
    <property type="evidence" value="ECO:0007669"/>
    <property type="project" value="TreeGrafter"/>
</dbReference>
<dbReference type="Pfam" id="PF19303">
    <property type="entry name" value="Anticodon_3"/>
    <property type="match status" value="1"/>
</dbReference>
<evidence type="ECO:0000256" key="4">
    <source>
        <dbReference type="ARBA" id="ARBA00018335"/>
    </source>
</evidence>
<comment type="subcellular location">
    <subcellularLocation>
        <location evidence="1">Cytoplasm</location>
    </subcellularLocation>
</comment>
<evidence type="ECO:0000259" key="18">
    <source>
        <dbReference type="PROSITE" id="PS51185"/>
    </source>
</evidence>
<dbReference type="PROSITE" id="PS51185">
    <property type="entry name" value="WHEP_TRS_2"/>
    <property type="match status" value="2"/>
</dbReference>
<feature type="domain" description="WHEP-TRS" evidence="18">
    <location>
        <begin position="912"/>
        <end position="967"/>
    </location>
</feature>
<evidence type="ECO:0000313" key="20">
    <source>
        <dbReference type="Proteomes" id="UP001168972"/>
    </source>
</evidence>
<keyword evidence="7 15" id="KW-0436">Ligase</keyword>
<dbReference type="GO" id="GO:0017101">
    <property type="term" value="C:aminoacyl-tRNA synthetase multienzyme complex"/>
    <property type="evidence" value="ECO:0007669"/>
    <property type="project" value="UniProtKB-ARBA"/>
</dbReference>
<name>A0AA39G5E9_MICHY</name>
<feature type="region of interest" description="Disordered" evidence="16">
    <location>
        <begin position="883"/>
        <end position="908"/>
    </location>
</feature>
<dbReference type="PANTHER" id="PTHR45765:SF1">
    <property type="entry name" value="METHIONINE--TRNA LIGASE, CYTOPLASMIC"/>
    <property type="match status" value="1"/>
</dbReference>
<dbReference type="Gene3D" id="1.10.287.10">
    <property type="entry name" value="S15/NS1, RNA-binding"/>
    <property type="match status" value="2"/>
</dbReference>